<dbReference type="InterPro" id="IPR034015">
    <property type="entry name" value="M1_LTA4H"/>
</dbReference>
<evidence type="ECO:0000256" key="6">
    <source>
        <dbReference type="ARBA" id="ARBA00022490"/>
    </source>
</evidence>
<feature type="domain" description="Peptidase M1 leukotriene A4 hydrolase/aminopeptidase C-terminal" evidence="15">
    <location>
        <begin position="482"/>
        <end position="621"/>
    </location>
</feature>
<dbReference type="InterPro" id="IPR027268">
    <property type="entry name" value="Peptidase_M4/M1_CTD_sf"/>
</dbReference>
<evidence type="ECO:0000256" key="10">
    <source>
        <dbReference type="ARBA" id="ARBA00022833"/>
    </source>
</evidence>
<evidence type="ECO:0000259" key="15">
    <source>
        <dbReference type="SMART" id="SM01263"/>
    </source>
</evidence>
<dbReference type="EMBL" id="WACR01000003">
    <property type="protein sequence ID" value="KAB1065250.1"/>
    <property type="molecule type" value="Genomic_DNA"/>
</dbReference>
<dbReference type="FunFam" id="3.30.2010.30:FF:000001">
    <property type="entry name" value="Leukotriene A(4) hydrolase"/>
    <property type="match status" value="1"/>
</dbReference>
<evidence type="ECO:0000256" key="11">
    <source>
        <dbReference type="ARBA" id="ARBA00023049"/>
    </source>
</evidence>
<dbReference type="Pfam" id="PF17900">
    <property type="entry name" value="Peptidase_M1_N"/>
    <property type="match status" value="1"/>
</dbReference>
<dbReference type="RefSeq" id="WP_151166959.1">
    <property type="nucleotide sequence ID" value="NZ_WACR01000003.1"/>
</dbReference>
<dbReference type="EC" id="3.4.11.2" evidence="4"/>
<dbReference type="GO" id="GO:0005737">
    <property type="term" value="C:cytoplasm"/>
    <property type="evidence" value="ECO:0007669"/>
    <property type="project" value="UniProtKB-SubCell"/>
</dbReference>
<feature type="binding site" evidence="14">
    <location>
        <position position="317"/>
    </location>
    <ligand>
        <name>Zn(2+)</name>
        <dbReference type="ChEBI" id="CHEBI:29105"/>
        <note>catalytic</note>
    </ligand>
</feature>
<protein>
    <recommendedName>
        <fullName evidence="5">Aminopeptidase N</fullName>
        <ecNumber evidence="4">3.4.11.2</ecNumber>
    </recommendedName>
</protein>
<keyword evidence="10 14" id="KW-0862">Zinc</keyword>
<evidence type="ECO:0000256" key="3">
    <source>
        <dbReference type="ARBA" id="ARBA00010136"/>
    </source>
</evidence>
<dbReference type="InterPro" id="IPR014782">
    <property type="entry name" value="Peptidase_M1_dom"/>
</dbReference>
<dbReference type="GO" id="GO:0006508">
    <property type="term" value="P:proteolysis"/>
    <property type="evidence" value="ECO:0007669"/>
    <property type="project" value="UniProtKB-KW"/>
</dbReference>
<dbReference type="AlphaFoldDB" id="A0A6N6MAH0"/>
<sequence length="628" mass="71417">MRYTNIALLFIVGLLIASCGSKETKTEMKQADIPKDWSDPHSYAKPLEAAVKHLNWIAQVSFKTKKIKASATWDIENNNADSIVFDTRNLDIHKVLVDGAEEADYYLGENNPVLGQPLVIKLPEGAEWVAINYSTTKDAEALQWLNAQQTHDKNNPFLFTQSQAILARTWIPCQDSPGIRFTYEAEVKSRPELLTLMSAENPVKKNADGIYKFKMTEPIPSYLMAMAIGDIEFQKIGEQTGVYAEPGMIEASANEFANMDSMLVAAEKLYGKYRWGRYDVIVLPPSFPFGGMENPRLTFSTPTIIAGDRSLTSLIAHELAHSWSGNLVTNANWNDFWLNEGFTVYFERRIMEELYGKDYVNMLRELGMQDLKKEVSELPARDTWLKLDLDGRNPDDGMTSVAYEKGAFFLEKIEELYGRKEFDKFLNTYFDKFAFETMTTEKFVSYLDSSLLSSDTALKAKLRLNDWIYGPGIPDNAPEVTSERFQRVESALKAWSDGAFEAKELKTAGWTSHEWLHFLRNLPDTLSNEQMTELDKSFGFTKSGNSEILAAWFEHTIKHNYKPADDALESFLVSVGRRKFLVPLYSALTEADPSKNRATAIYKKARPNYHSVSTNTIDEMLNYENDEE</sequence>
<evidence type="ECO:0000256" key="8">
    <source>
        <dbReference type="ARBA" id="ARBA00022723"/>
    </source>
</evidence>
<name>A0A6N6MAH0_9FLAO</name>
<evidence type="ECO:0000256" key="2">
    <source>
        <dbReference type="ARBA" id="ARBA00004496"/>
    </source>
</evidence>
<dbReference type="SUPFAM" id="SSF48371">
    <property type="entry name" value="ARM repeat"/>
    <property type="match status" value="1"/>
</dbReference>
<dbReference type="InterPro" id="IPR045357">
    <property type="entry name" value="Aminopeptidase_N-like_N"/>
</dbReference>
<dbReference type="Gene3D" id="1.10.390.10">
    <property type="entry name" value="Neutral Protease Domain 2"/>
    <property type="match status" value="1"/>
</dbReference>
<comment type="catalytic activity">
    <reaction evidence="1">
        <text>Release of an N-terminal amino acid, Xaa-|-Yaa- from a peptide, amide or arylamide. Xaa is preferably Ala, but may be most amino acids including Pro (slow action). When a terminal hydrophobic residue is followed by a prolyl residue, the two may be released as an intact Xaa-Pro dipeptide.</text>
        <dbReference type="EC" id="3.4.11.2"/>
    </reaction>
</comment>
<dbReference type="Gene3D" id="2.60.40.1730">
    <property type="entry name" value="tricorn interacting facor f3 domain"/>
    <property type="match status" value="1"/>
</dbReference>
<dbReference type="PANTHER" id="PTHR45726">
    <property type="entry name" value="LEUKOTRIENE A-4 HYDROLASE"/>
    <property type="match status" value="1"/>
</dbReference>
<keyword evidence="9" id="KW-0378">Hydrolase</keyword>
<feature type="binding site" evidence="13">
    <location>
        <begin position="161"/>
        <end position="163"/>
    </location>
    <ligand>
        <name>a peptide</name>
        <dbReference type="ChEBI" id="CHEBI:60466"/>
    </ligand>
</feature>
<dbReference type="GO" id="GO:0016285">
    <property type="term" value="F:alanyl aminopeptidase activity"/>
    <property type="evidence" value="ECO:0007669"/>
    <property type="project" value="UniProtKB-EC"/>
</dbReference>
<dbReference type="OrthoDB" id="100605at2"/>
<keyword evidence="11" id="KW-0482">Metalloprotease</keyword>
<dbReference type="GO" id="GO:0008237">
    <property type="term" value="F:metallopeptidase activity"/>
    <property type="evidence" value="ECO:0007669"/>
    <property type="project" value="UniProtKB-KW"/>
</dbReference>
<dbReference type="InterPro" id="IPR015211">
    <property type="entry name" value="Peptidase_M1_C"/>
</dbReference>
<evidence type="ECO:0000256" key="5">
    <source>
        <dbReference type="ARBA" id="ARBA00015611"/>
    </source>
</evidence>
<feature type="active site" description="Proton acceptor" evidence="12">
    <location>
        <position position="318"/>
    </location>
</feature>
<keyword evidence="7" id="KW-0645">Protease</keyword>
<dbReference type="InterPro" id="IPR038502">
    <property type="entry name" value="M1_LTA-4_hydro/amino_C_sf"/>
</dbReference>
<evidence type="ECO:0000313" key="17">
    <source>
        <dbReference type="Proteomes" id="UP000435357"/>
    </source>
</evidence>
<dbReference type="PROSITE" id="PS51257">
    <property type="entry name" value="PROKAR_LIPOPROTEIN"/>
    <property type="match status" value="1"/>
</dbReference>
<evidence type="ECO:0000256" key="4">
    <source>
        <dbReference type="ARBA" id="ARBA00012564"/>
    </source>
</evidence>
<comment type="cofactor">
    <cofactor evidence="14">
        <name>Zn(2+)</name>
        <dbReference type="ChEBI" id="CHEBI:29105"/>
    </cofactor>
    <text evidence="14">Binds 1 zinc ion per subunit.</text>
</comment>
<dbReference type="Gene3D" id="3.30.2010.30">
    <property type="match status" value="1"/>
</dbReference>
<dbReference type="InterPro" id="IPR042097">
    <property type="entry name" value="Aminopeptidase_N-like_N_sf"/>
</dbReference>
<comment type="caution">
    <text evidence="16">The sequence shown here is derived from an EMBL/GenBank/DDBJ whole genome shotgun (WGS) entry which is preliminary data.</text>
</comment>
<feature type="binding site" evidence="13">
    <location>
        <begin position="577"/>
        <end position="579"/>
    </location>
    <ligand>
        <name>a peptide</name>
        <dbReference type="ChEBI" id="CHEBI:60466"/>
    </ligand>
</feature>
<dbReference type="PRINTS" id="PR00756">
    <property type="entry name" value="ALADIPTASE"/>
</dbReference>
<accession>A0A6N6MAH0</accession>
<dbReference type="SUPFAM" id="SSF55486">
    <property type="entry name" value="Metalloproteases ('zincins'), catalytic domain"/>
    <property type="match status" value="1"/>
</dbReference>
<evidence type="ECO:0000256" key="13">
    <source>
        <dbReference type="PIRSR" id="PIRSR634015-2"/>
    </source>
</evidence>
<evidence type="ECO:0000256" key="7">
    <source>
        <dbReference type="ARBA" id="ARBA00022670"/>
    </source>
</evidence>
<dbReference type="InterPro" id="IPR049980">
    <property type="entry name" value="LTA4H_cat"/>
</dbReference>
<dbReference type="InterPro" id="IPR016024">
    <property type="entry name" value="ARM-type_fold"/>
</dbReference>
<feature type="binding site" evidence="14">
    <location>
        <position position="340"/>
    </location>
    <ligand>
        <name>Zn(2+)</name>
        <dbReference type="ChEBI" id="CHEBI:29105"/>
        <note>catalytic</note>
    </ligand>
</feature>
<feature type="binding site" evidence="14">
    <location>
        <position position="321"/>
    </location>
    <ligand>
        <name>Zn(2+)</name>
        <dbReference type="ChEBI" id="CHEBI:29105"/>
        <note>catalytic</note>
    </ligand>
</feature>
<reference evidence="16 17" key="1">
    <citation type="submission" date="2019-09" db="EMBL/GenBank/DDBJ databases">
        <title>Genomes of Cryomorphaceae.</title>
        <authorList>
            <person name="Bowman J.P."/>
        </authorList>
    </citation>
    <scope>NUCLEOTIDE SEQUENCE [LARGE SCALE GENOMIC DNA]</scope>
    <source>
        <strain evidence="16 17">KCTC 52047</strain>
    </source>
</reference>
<dbReference type="Pfam" id="PF09127">
    <property type="entry name" value="Leuk-A4-hydro_C"/>
    <property type="match status" value="1"/>
</dbReference>
<evidence type="ECO:0000256" key="14">
    <source>
        <dbReference type="PIRSR" id="PIRSR634015-3"/>
    </source>
</evidence>
<dbReference type="CDD" id="cd09599">
    <property type="entry name" value="M1_LTA4H"/>
    <property type="match status" value="1"/>
</dbReference>
<evidence type="ECO:0000256" key="9">
    <source>
        <dbReference type="ARBA" id="ARBA00022801"/>
    </source>
</evidence>
<organism evidence="16 17">
    <name type="scientific">Salibacter halophilus</name>
    <dbReference type="NCBI Taxonomy" id="1803916"/>
    <lineage>
        <taxon>Bacteria</taxon>
        <taxon>Pseudomonadati</taxon>
        <taxon>Bacteroidota</taxon>
        <taxon>Flavobacteriia</taxon>
        <taxon>Flavobacteriales</taxon>
        <taxon>Salibacteraceae</taxon>
        <taxon>Salibacter</taxon>
    </lineage>
</organism>
<dbReference type="InterPro" id="IPR001930">
    <property type="entry name" value="Peptidase_M1"/>
</dbReference>
<comment type="subcellular location">
    <subcellularLocation>
        <location evidence="2">Cytoplasm</location>
    </subcellularLocation>
</comment>
<dbReference type="PANTHER" id="PTHR45726:SF3">
    <property type="entry name" value="LEUKOTRIENE A-4 HYDROLASE"/>
    <property type="match status" value="1"/>
</dbReference>
<dbReference type="GO" id="GO:0008270">
    <property type="term" value="F:zinc ion binding"/>
    <property type="evidence" value="ECO:0007669"/>
    <property type="project" value="InterPro"/>
</dbReference>
<dbReference type="Pfam" id="PF01433">
    <property type="entry name" value="Peptidase_M1"/>
    <property type="match status" value="1"/>
</dbReference>
<proteinExistence type="inferred from homology"/>
<keyword evidence="8 14" id="KW-0479">Metal-binding</keyword>
<gene>
    <name evidence="16" type="ORF">F3059_04655</name>
</gene>
<keyword evidence="17" id="KW-1185">Reference proteome</keyword>
<dbReference type="SMART" id="SM01263">
    <property type="entry name" value="Leuk-A4-hydro_C"/>
    <property type="match status" value="1"/>
</dbReference>
<evidence type="ECO:0000256" key="12">
    <source>
        <dbReference type="PIRSR" id="PIRSR634015-1"/>
    </source>
</evidence>
<comment type="similarity">
    <text evidence="3">Belongs to the peptidase M1 family.</text>
</comment>
<dbReference type="Proteomes" id="UP000435357">
    <property type="component" value="Unassembled WGS sequence"/>
</dbReference>
<dbReference type="SUPFAM" id="SSF63737">
    <property type="entry name" value="Leukotriene A4 hydrolase N-terminal domain"/>
    <property type="match status" value="1"/>
</dbReference>
<evidence type="ECO:0000256" key="1">
    <source>
        <dbReference type="ARBA" id="ARBA00000098"/>
    </source>
</evidence>
<keyword evidence="6" id="KW-0963">Cytoplasm</keyword>
<dbReference type="Gene3D" id="1.25.40.320">
    <property type="entry name" value="Peptidase M1, leukotriene A4 hydrolase/aminopeptidase C-terminal domain"/>
    <property type="match status" value="1"/>
</dbReference>
<feature type="active site" description="Proton donor" evidence="12">
    <location>
        <position position="403"/>
    </location>
</feature>
<feature type="binding site" evidence="13">
    <location>
        <begin position="288"/>
        <end position="293"/>
    </location>
    <ligand>
        <name>a peptide</name>
        <dbReference type="ChEBI" id="CHEBI:60466"/>
    </ligand>
</feature>
<evidence type="ECO:0000313" key="16">
    <source>
        <dbReference type="EMBL" id="KAB1065250.1"/>
    </source>
</evidence>